<dbReference type="AlphaFoldDB" id="A0A0A8ZN01"/>
<proteinExistence type="predicted"/>
<dbReference type="EMBL" id="GBRH01261668">
    <property type="protein sequence ID" value="JAD36227.1"/>
    <property type="molecule type" value="Transcribed_RNA"/>
</dbReference>
<sequence length="74" mass="8394">MRPVMCSCKNYSIAKKCLWLHALIFWLHALAAMRLVMCCSTACADVVAKNSNANATEWYFFAATNWMSENLLDV</sequence>
<reference evidence="1" key="2">
    <citation type="journal article" date="2015" name="Data Brief">
        <title>Shoot transcriptome of the giant reed, Arundo donax.</title>
        <authorList>
            <person name="Barrero R.A."/>
            <person name="Guerrero F.D."/>
            <person name="Moolhuijzen P."/>
            <person name="Goolsby J.A."/>
            <person name="Tidwell J."/>
            <person name="Bellgard S.E."/>
            <person name="Bellgard M.I."/>
        </authorList>
    </citation>
    <scope>NUCLEOTIDE SEQUENCE</scope>
    <source>
        <tissue evidence="1">Shoot tissue taken approximately 20 cm above the soil surface</tissue>
    </source>
</reference>
<evidence type="ECO:0000313" key="1">
    <source>
        <dbReference type="EMBL" id="JAD36227.1"/>
    </source>
</evidence>
<name>A0A0A8ZN01_ARUDO</name>
<reference evidence="1" key="1">
    <citation type="submission" date="2014-09" db="EMBL/GenBank/DDBJ databases">
        <authorList>
            <person name="Magalhaes I.L.F."/>
            <person name="Oliveira U."/>
            <person name="Santos F.R."/>
            <person name="Vidigal T.H.D.A."/>
            <person name="Brescovit A.D."/>
            <person name="Santos A.J."/>
        </authorList>
    </citation>
    <scope>NUCLEOTIDE SEQUENCE</scope>
    <source>
        <tissue evidence="1">Shoot tissue taken approximately 20 cm above the soil surface</tissue>
    </source>
</reference>
<protein>
    <submittedName>
        <fullName evidence="1">Uncharacterized protein</fullName>
    </submittedName>
</protein>
<accession>A0A0A8ZN01</accession>
<organism evidence="1">
    <name type="scientific">Arundo donax</name>
    <name type="common">Giant reed</name>
    <name type="synonym">Donax arundinaceus</name>
    <dbReference type="NCBI Taxonomy" id="35708"/>
    <lineage>
        <taxon>Eukaryota</taxon>
        <taxon>Viridiplantae</taxon>
        <taxon>Streptophyta</taxon>
        <taxon>Embryophyta</taxon>
        <taxon>Tracheophyta</taxon>
        <taxon>Spermatophyta</taxon>
        <taxon>Magnoliopsida</taxon>
        <taxon>Liliopsida</taxon>
        <taxon>Poales</taxon>
        <taxon>Poaceae</taxon>
        <taxon>PACMAD clade</taxon>
        <taxon>Arundinoideae</taxon>
        <taxon>Arundineae</taxon>
        <taxon>Arundo</taxon>
    </lineage>
</organism>